<reference evidence="5 6" key="1">
    <citation type="submission" date="2018-07" db="EMBL/GenBank/DDBJ databases">
        <title>Genomic Encyclopedia of Type Strains, Phase IV (KMG-IV): sequencing the most valuable type-strain genomes for metagenomic binning, comparative biology and taxonomic classification.</title>
        <authorList>
            <person name="Goeker M."/>
        </authorList>
    </citation>
    <scope>NUCLEOTIDE SEQUENCE [LARGE SCALE GENOMIC DNA]</scope>
    <source>
        <strain evidence="5 6">DSM 27016</strain>
    </source>
</reference>
<dbReference type="GO" id="GO:0009254">
    <property type="term" value="P:peptidoglycan turnover"/>
    <property type="evidence" value="ECO:0007669"/>
    <property type="project" value="InterPro"/>
</dbReference>
<evidence type="ECO:0000256" key="2">
    <source>
        <dbReference type="SAM" id="Coils"/>
    </source>
</evidence>
<accession>A0A369BDX1</accession>
<organism evidence="5 6">
    <name type="scientific">Anaerobacterium chartisolvens</name>
    <dbReference type="NCBI Taxonomy" id="1297424"/>
    <lineage>
        <taxon>Bacteria</taxon>
        <taxon>Bacillati</taxon>
        <taxon>Bacillota</taxon>
        <taxon>Clostridia</taxon>
        <taxon>Eubacteriales</taxon>
        <taxon>Oscillospiraceae</taxon>
        <taxon>Anaerobacterium</taxon>
    </lineage>
</organism>
<dbReference type="Proteomes" id="UP000253034">
    <property type="component" value="Unassembled WGS sequence"/>
</dbReference>
<evidence type="ECO:0000256" key="1">
    <source>
        <dbReference type="ARBA" id="ARBA00022729"/>
    </source>
</evidence>
<feature type="coiled-coil region" evidence="2">
    <location>
        <begin position="88"/>
        <end position="150"/>
    </location>
</feature>
<proteinExistence type="predicted"/>
<keyword evidence="3" id="KW-1133">Transmembrane helix</keyword>
<protein>
    <submittedName>
        <fullName evidence="5">3D (Asp-Asp-Asp) domain-containing protein</fullName>
    </submittedName>
</protein>
<sequence>MDDVRKIVLDGHEDLNTNACASLERKMGELEKKNLKHKFSRYSILIGIFLVLTAGLILNSVYIYNRYMDAKQQYTTAFENISIISADKEAISEENEKISMENVKIKEEYLKISSQNEEILKRIDEVQKSNEELIKKNRELTEDNIALQNSLKMAASVGIKPQNFTKFTGITSRGEIQRGDYLGKFTITAYTPSADECGNDKGITNSGEPIIPGISLAVDGKYWPFGTVFYIKGLGYAVAMDTGSAIKGKNRFDFAMFDKKFAHTFGVRKLDVYLVKMGEGKADRVVL</sequence>
<evidence type="ECO:0000313" key="6">
    <source>
        <dbReference type="Proteomes" id="UP000253034"/>
    </source>
</evidence>
<dbReference type="InterPro" id="IPR036908">
    <property type="entry name" value="RlpA-like_sf"/>
</dbReference>
<dbReference type="PANTHER" id="PTHR39160:SF4">
    <property type="entry name" value="RESUSCITATION-PROMOTING FACTOR RPFB"/>
    <property type="match status" value="1"/>
</dbReference>
<evidence type="ECO:0000259" key="4">
    <source>
        <dbReference type="Pfam" id="PF06725"/>
    </source>
</evidence>
<dbReference type="PANTHER" id="PTHR39160">
    <property type="entry name" value="CELL WALL-BINDING PROTEIN YOCH"/>
    <property type="match status" value="1"/>
</dbReference>
<keyword evidence="3" id="KW-0472">Membrane</keyword>
<dbReference type="InterPro" id="IPR010611">
    <property type="entry name" value="3D_dom"/>
</dbReference>
<feature type="transmembrane region" description="Helical" evidence="3">
    <location>
        <begin position="42"/>
        <end position="64"/>
    </location>
</feature>
<evidence type="ECO:0000256" key="3">
    <source>
        <dbReference type="SAM" id="Phobius"/>
    </source>
</evidence>
<dbReference type="GO" id="GO:0004553">
    <property type="term" value="F:hydrolase activity, hydrolyzing O-glycosyl compounds"/>
    <property type="evidence" value="ECO:0007669"/>
    <property type="project" value="InterPro"/>
</dbReference>
<dbReference type="Gene3D" id="2.40.40.10">
    <property type="entry name" value="RlpA-like domain"/>
    <property type="match status" value="1"/>
</dbReference>
<dbReference type="InterPro" id="IPR051933">
    <property type="entry name" value="Resuscitation_pf_RpfB"/>
</dbReference>
<keyword evidence="3" id="KW-0812">Transmembrane</keyword>
<keyword evidence="2" id="KW-0175">Coiled coil</keyword>
<dbReference type="EMBL" id="QPJT01000003">
    <property type="protein sequence ID" value="RCX19425.1"/>
    <property type="molecule type" value="Genomic_DNA"/>
</dbReference>
<name>A0A369BDX1_9FIRM</name>
<dbReference type="CDD" id="cd14667">
    <property type="entry name" value="3D_containing_proteins"/>
    <property type="match status" value="1"/>
</dbReference>
<dbReference type="SUPFAM" id="SSF50685">
    <property type="entry name" value="Barwin-like endoglucanases"/>
    <property type="match status" value="1"/>
</dbReference>
<dbReference type="InterPro" id="IPR059180">
    <property type="entry name" value="3D_YorM"/>
</dbReference>
<keyword evidence="6" id="KW-1185">Reference proteome</keyword>
<gene>
    <name evidence="5" type="ORF">DFR58_103171</name>
</gene>
<dbReference type="Pfam" id="PF06725">
    <property type="entry name" value="3D"/>
    <property type="match status" value="1"/>
</dbReference>
<dbReference type="RefSeq" id="WP_242987383.1">
    <property type="nucleotide sequence ID" value="NZ_QPJT01000003.1"/>
</dbReference>
<evidence type="ECO:0000313" key="5">
    <source>
        <dbReference type="EMBL" id="RCX19425.1"/>
    </source>
</evidence>
<comment type="caution">
    <text evidence="5">The sequence shown here is derived from an EMBL/GenBank/DDBJ whole genome shotgun (WGS) entry which is preliminary data.</text>
</comment>
<dbReference type="GO" id="GO:0019867">
    <property type="term" value="C:outer membrane"/>
    <property type="evidence" value="ECO:0007669"/>
    <property type="project" value="InterPro"/>
</dbReference>
<keyword evidence="1" id="KW-0732">Signal</keyword>
<feature type="domain" description="3D" evidence="4">
    <location>
        <begin position="215"/>
        <end position="275"/>
    </location>
</feature>
<dbReference type="AlphaFoldDB" id="A0A369BDX1"/>